<keyword evidence="5 6" id="KW-0472">Membrane</keyword>
<evidence type="ECO:0000256" key="2">
    <source>
        <dbReference type="ARBA" id="ARBA00022692"/>
    </source>
</evidence>
<gene>
    <name evidence="7" type="ORF">B0W48_06060</name>
</gene>
<reference evidence="7 8" key="1">
    <citation type="submission" date="2017-02" db="EMBL/GenBank/DDBJ databases">
        <title>Complete genome sequence of the cold-active Pseudoalteromonas aliena strain EH1 isolated from Arctic seawater.</title>
        <authorList>
            <person name="Kim E."/>
            <person name="Heo E."/>
            <person name="Kim H."/>
            <person name="Kim D."/>
        </authorList>
    </citation>
    <scope>NUCLEOTIDE SEQUENCE [LARGE SCALE GENOMIC DNA]</scope>
    <source>
        <strain evidence="7 8">EH1</strain>
    </source>
</reference>
<evidence type="ECO:0000256" key="6">
    <source>
        <dbReference type="SAM" id="Phobius"/>
    </source>
</evidence>
<organism evidence="7 8">
    <name type="scientific">Pseudoalteromonas aliena</name>
    <dbReference type="NCBI Taxonomy" id="247523"/>
    <lineage>
        <taxon>Bacteria</taxon>
        <taxon>Pseudomonadati</taxon>
        <taxon>Pseudomonadota</taxon>
        <taxon>Gammaproteobacteria</taxon>
        <taxon>Alteromonadales</taxon>
        <taxon>Pseudoalteromonadaceae</taxon>
        <taxon>Pseudoalteromonas</taxon>
    </lineage>
</organism>
<dbReference type="Proteomes" id="UP000188243">
    <property type="component" value="Chromosome"/>
</dbReference>
<dbReference type="Pfam" id="PF08660">
    <property type="entry name" value="Alg14"/>
    <property type="match status" value="1"/>
</dbReference>
<proteinExistence type="predicted"/>
<dbReference type="KEGG" id="paln:B0W48_06060"/>
<evidence type="ECO:0000256" key="4">
    <source>
        <dbReference type="ARBA" id="ARBA00022989"/>
    </source>
</evidence>
<evidence type="ECO:0000256" key="1">
    <source>
        <dbReference type="ARBA" id="ARBA00004389"/>
    </source>
</evidence>
<evidence type="ECO:0000313" key="8">
    <source>
        <dbReference type="Proteomes" id="UP000188243"/>
    </source>
</evidence>
<evidence type="ECO:0000313" key="7">
    <source>
        <dbReference type="EMBL" id="AQP99404.1"/>
    </source>
</evidence>
<dbReference type="Gene3D" id="3.40.50.2000">
    <property type="entry name" value="Glycogen Phosphorylase B"/>
    <property type="match status" value="1"/>
</dbReference>
<evidence type="ECO:0008006" key="9">
    <source>
        <dbReference type="Google" id="ProtNLM"/>
    </source>
</evidence>
<comment type="subcellular location">
    <subcellularLocation>
        <location evidence="1">Endoplasmic reticulum membrane</location>
        <topology evidence="1">Single-pass membrane protein</topology>
    </subcellularLocation>
</comment>
<dbReference type="GO" id="GO:0004577">
    <property type="term" value="F:N-acetylglucosaminyldiphosphodolichol N-acetylglucosaminyltransferase activity"/>
    <property type="evidence" value="ECO:0007669"/>
    <property type="project" value="TreeGrafter"/>
</dbReference>
<feature type="transmembrane region" description="Helical" evidence="6">
    <location>
        <begin position="87"/>
        <end position="108"/>
    </location>
</feature>
<dbReference type="PANTHER" id="PTHR12154:SF4">
    <property type="entry name" value="UDP-N-ACETYLGLUCOSAMINE TRANSFERASE SUBUNIT ALG14 HOMOLOG"/>
    <property type="match status" value="1"/>
</dbReference>
<name>A0A1Q2GWD7_9GAMM</name>
<dbReference type="PANTHER" id="PTHR12154">
    <property type="entry name" value="GLYCOSYL TRANSFERASE-RELATED"/>
    <property type="match status" value="1"/>
</dbReference>
<dbReference type="AlphaFoldDB" id="A0A1Q2GWD7"/>
<dbReference type="NCBIfam" id="NF041549">
    <property type="entry name" value="PssD"/>
    <property type="match status" value="1"/>
</dbReference>
<sequence length="158" mass="18157">MQKQKITLLIYGEGGHKQEMKLLYERLSKSPLAFVTVGTSPINSSISHYRLGDVRHKKNRLKSLLMAITGIVYSCILTIKLCYKYEVLGVISTGPGISIIPSLILKLFGKKVVFIETFCRFYTRSFTGRIMSKFCDEFWVQNKEQKQLYKNAKFCGRL</sequence>
<keyword evidence="3" id="KW-0256">Endoplasmic reticulum</keyword>
<protein>
    <recommendedName>
        <fullName evidence="9">Polysaccharide biosynthesis protein</fullName>
    </recommendedName>
</protein>
<keyword evidence="4 6" id="KW-1133">Transmembrane helix</keyword>
<dbReference type="InterPro" id="IPR013969">
    <property type="entry name" value="Oligosacch_biosynth_Alg14"/>
</dbReference>
<evidence type="ECO:0000256" key="3">
    <source>
        <dbReference type="ARBA" id="ARBA00022824"/>
    </source>
</evidence>
<dbReference type="EMBL" id="CP019628">
    <property type="protein sequence ID" value="AQP99404.1"/>
    <property type="molecule type" value="Genomic_DNA"/>
</dbReference>
<dbReference type="GO" id="GO:0006488">
    <property type="term" value="P:dolichol-linked oligosaccharide biosynthetic process"/>
    <property type="evidence" value="ECO:0007669"/>
    <property type="project" value="InterPro"/>
</dbReference>
<evidence type="ECO:0000256" key="5">
    <source>
        <dbReference type="ARBA" id="ARBA00023136"/>
    </source>
</evidence>
<keyword evidence="2 6" id="KW-0812">Transmembrane</keyword>
<accession>A0A1Q2GWD7</accession>
<dbReference type="STRING" id="247523.B0W48_06060"/>
<feature type="transmembrane region" description="Helical" evidence="6">
    <location>
        <begin position="64"/>
        <end position="81"/>
    </location>
</feature>
<dbReference type="RefSeq" id="WP_077536086.1">
    <property type="nucleotide sequence ID" value="NZ_CP019628.1"/>
</dbReference>